<evidence type="ECO:0000313" key="1">
    <source>
        <dbReference type="EMBL" id="KRT54222.1"/>
    </source>
</evidence>
<accession>A0A0T5Z4T4</accession>
<evidence type="ECO:0000313" key="4">
    <source>
        <dbReference type="Proteomes" id="UP000051634"/>
    </source>
</evidence>
<dbReference type="InterPro" id="IPR011990">
    <property type="entry name" value="TPR-like_helical_dom_sf"/>
</dbReference>
<organism evidence="2 3">
    <name type="scientific">endosymbiont of Ridgeia piscesae</name>
    <dbReference type="NCBI Taxonomy" id="54398"/>
    <lineage>
        <taxon>Bacteria</taxon>
        <taxon>Pseudomonadati</taxon>
        <taxon>Pseudomonadota</taxon>
        <taxon>Gammaproteobacteria</taxon>
        <taxon>sulfur-oxidizing symbionts</taxon>
    </lineage>
</organism>
<dbReference type="Proteomes" id="UP000051634">
    <property type="component" value="Unassembled WGS sequence"/>
</dbReference>
<evidence type="ECO:0000313" key="2">
    <source>
        <dbReference type="EMBL" id="KRT57895.1"/>
    </source>
</evidence>
<gene>
    <name evidence="1" type="ORF">Ga0074115_103121</name>
    <name evidence="2" type="ORF">Ga0076813_12535</name>
</gene>
<comment type="caution">
    <text evidence="2">The sequence shown here is derived from an EMBL/GenBank/DDBJ whole genome shotgun (WGS) entry which is preliminary data.</text>
</comment>
<dbReference type="AlphaFoldDB" id="A0A0T5Z4T4"/>
<name>A0A0T5Z4T4_9GAMM</name>
<protein>
    <recommendedName>
        <fullName evidence="5">Tetratricopeptide repeat-containing protein</fullName>
    </recommendedName>
</protein>
<dbReference type="EMBL" id="LMXI01000441">
    <property type="protein sequence ID" value="KRT57895.1"/>
    <property type="molecule type" value="Genomic_DNA"/>
</dbReference>
<dbReference type="RefSeq" id="WP_057956398.1">
    <property type="nucleotide sequence ID" value="NZ_KQ556927.1"/>
</dbReference>
<dbReference type="STRING" id="54398.Ga0074115_103121"/>
<evidence type="ECO:0000313" key="3">
    <source>
        <dbReference type="Proteomes" id="UP000051276"/>
    </source>
</evidence>
<dbReference type="OrthoDB" id="5521887at2"/>
<dbReference type="Proteomes" id="UP000051276">
    <property type="component" value="Unassembled WGS sequence"/>
</dbReference>
<proteinExistence type="predicted"/>
<reference evidence="3 4" key="1">
    <citation type="submission" date="2015-11" db="EMBL/GenBank/DDBJ databases">
        <title>The genome of Candidatus Endoriftia persephone in Ridgeia piscesae and population structure of the North Eastern Pacific vestimentiferan symbionts.</title>
        <authorList>
            <person name="Perez M."/>
            <person name="Juniper K.S."/>
        </authorList>
    </citation>
    <scope>NUCLEOTIDE SEQUENCE [LARGE SCALE GENOMIC DNA]</scope>
    <source>
        <strain evidence="2">Ind10</strain>
        <strain evidence="1">Ind11</strain>
    </source>
</reference>
<dbReference type="Gene3D" id="1.25.40.10">
    <property type="entry name" value="Tetratricopeptide repeat domain"/>
    <property type="match status" value="2"/>
</dbReference>
<dbReference type="SUPFAM" id="SSF48452">
    <property type="entry name" value="TPR-like"/>
    <property type="match status" value="2"/>
</dbReference>
<keyword evidence="4" id="KW-1185">Reference proteome</keyword>
<dbReference type="EMBL" id="LDXT01000093">
    <property type="protein sequence ID" value="KRT54222.1"/>
    <property type="molecule type" value="Genomic_DNA"/>
</dbReference>
<sequence length="315" mass="35642">MSIPSSISLFWLILLLLGLGGCVGTPDLRPETQIQGERELQRGTRAYNNNDYRTAARQFSQALKLYRSVDDLDGIAQSSINLIETALAIGNYPAVEQRLLELTRLVEAANLHRYRARINLLRASLAFKQQNHADAIAALEPILPSFNDKQLLSQKLTDESMSALASRASIACEIDAADAPLWLERLDNALDEEFFRRRPALEGLLHRLRGKLQQSAGRETEALLQYELALDFYRKAGDRRGIATTLHSQARIHITQAAWNKTESLLQRALSIRLWLTDRSGTLAVVEDLIRLYQHTDQQAKLDEMEAWRGRLQTE</sequence>
<evidence type="ECO:0008006" key="5">
    <source>
        <dbReference type="Google" id="ProtNLM"/>
    </source>
</evidence>